<dbReference type="Proteomes" id="UP000199582">
    <property type="component" value="Unassembled WGS sequence"/>
</dbReference>
<keyword evidence="1" id="KW-0732">Signal</keyword>
<name>A0A1H7VUH6_9RHOB</name>
<evidence type="ECO:0000313" key="2">
    <source>
        <dbReference type="EMBL" id="SEM12475.1"/>
    </source>
</evidence>
<evidence type="ECO:0000256" key="1">
    <source>
        <dbReference type="SAM" id="SignalP"/>
    </source>
</evidence>
<gene>
    <name evidence="2" type="ORF">SAMN05443999_11348</name>
</gene>
<feature type="chain" id="PRO_5009299853" description="DUF2927 domain-containing protein" evidence="1">
    <location>
        <begin position="20"/>
        <end position="312"/>
    </location>
</feature>
<reference evidence="2 3" key="1">
    <citation type="submission" date="2016-10" db="EMBL/GenBank/DDBJ databases">
        <authorList>
            <person name="de Groot N.N."/>
        </authorList>
    </citation>
    <scope>NUCLEOTIDE SEQUENCE [LARGE SCALE GENOMIC DNA]</scope>
    <source>
        <strain evidence="2 3">DSM 100674</strain>
    </source>
</reference>
<dbReference type="RefSeq" id="WP_175544811.1">
    <property type="nucleotide sequence ID" value="NZ_FOAG01000013.1"/>
</dbReference>
<dbReference type="STRING" id="1287727.SAMN05443999_11348"/>
<evidence type="ECO:0008006" key="4">
    <source>
        <dbReference type="Google" id="ProtNLM"/>
    </source>
</evidence>
<accession>A0A1H7VUH6</accession>
<dbReference type="PROSITE" id="PS51257">
    <property type="entry name" value="PROKAR_LIPOPROTEIN"/>
    <property type="match status" value="1"/>
</dbReference>
<dbReference type="EMBL" id="FOAG01000013">
    <property type="protein sequence ID" value="SEM12475.1"/>
    <property type="molecule type" value="Genomic_DNA"/>
</dbReference>
<sequence length="312" mass="33900">MRAGGTRSGLLGLALLALAACDIPPTEPRADAPAAAPPAPPGPSVRSQALAGYYARVESDLLGRGLLRTDGGGPDTPYTHAMLLRNFERIVFYDEYAPGAGYRPSSGRAGGLRKWTGPVRISVEFGASVPDEQRDSDRHLVSDYAARLARITRHPIGVSTVNPNFHVLFMGEDDRDILPARIRQILPNIGESTLSIFRTMPRSIHCLVVAFSSGGGDHTYRRAIALIRTEHPPLLRQSCVHEELAQGLGLADDSPQARPSIFNDDDEFALLTSHDEILLELLYHPELKPGMTPDEARPIVRRLLDARTGGPV</sequence>
<proteinExistence type="predicted"/>
<organism evidence="2 3">
    <name type="scientific">Roseovarius azorensis</name>
    <dbReference type="NCBI Taxonomy" id="1287727"/>
    <lineage>
        <taxon>Bacteria</taxon>
        <taxon>Pseudomonadati</taxon>
        <taxon>Pseudomonadota</taxon>
        <taxon>Alphaproteobacteria</taxon>
        <taxon>Rhodobacterales</taxon>
        <taxon>Roseobacteraceae</taxon>
        <taxon>Roseovarius</taxon>
    </lineage>
</organism>
<protein>
    <recommendedName>
        <fullName evidence="4">DUF2927 domain-containing protein</fullName>
    </recommendedName>
</protein>
<dbReference type="Pfam" id="PF11150">
    <property type="entry name" value="DUF2927"/>
    <property type="match status" value="1"/>
</dbReference>
<feature type="signal peptide" evidence="1">
    <location>
        <begin position="1"/>
        <end position="19"/>
    </location>
</feature>
<evidence type="ECO:0000313" key="3">
    <source>
        <dbReference type="Proteomes" id="UP000199582"/>
    </source>
</evidence>
<keyword evidence="3" id="KW-1185">Reference proteome</keyword>
<dbReference type="AlphaFoldDB" id="A0A1H7VUH6"/>
<dbReference type="InterPro" id="IPR021323">
    <property type="entry name" value="DUF2927"/>
</dbReference>